<organism evidence="1 2">
    <name type="scientific">Shewanella surugensis</name>
    <dbReference type="NCBI Taxonomy" id="212020"/>
    <lineage>
        <taxon>Bacteria</taxon>
        <taxon>Pseudomonadati</taxon>
        <taxon>Pseudomonadota</taxon>
        <taxon>Gammaproteobacteria</taxon>
        <taxon>Alteromonadales</taxon>
        <taxon>Shewanellaceae</taxon>
        <taxon>Shewanella</taxon>
    </lineage>
</organism>
<sequence>MSGNEHVEPSNVKLIELIELIDRGESKSNIVDLSIRNIGDGNNAILYQSEFHQPSKIRILAGEVITAEFKINEILKGNDFFKAIMESEANVNDVLASNFKSPHLIQSSFKALEASMLQYEASINRLIVALPEKPIIKILRGDLIRMSSLRNNANKLLVLLDGWLPLIQVENKIVDKMKEISLIESHLSVEKKHHLSNRREFNVVEYQSYVVKLSENNDKLRAVLTLKDEIKLKGGYDKSQLMILEQKIKTLDDEYHFISLSLKRFDIQARKQGGYPEEGGYSSLEAWSSWTTQNTKLPLTSNYRPSLQELLFERQLAGNNMSSIFEAYSALFYTCAGADTTELSEETSVSRSQKIWAALNGLDQWLLSHPIEAIELAGNVEHAYALIMQKPETFGEQLVESVKTTWKRGSVESQIHDILLGEREEIPSRASTKMTAEMIALLNIAQMAPYVIGGIKGARGQGALARAGMAVTSVFASPVLSPVIGFIGGLLEVKVQKVYLITDKSQP</sequence>
<evidence type="ECO:0000313" key="1">
    <source>
        <dbReference type="EMBL" id="MCL1128007.1"/>
    </source>
</evidence>
<proteinExistence type="predicted"/>
<dbReference type="RefSeq" id="WP_248943428.1">
    <property type="nucleotide sequence ID" value="NZ_JAKIKS010000293.1"/>
</dbReference>
<reference evidence="1 2" key="1">
    <citation type="submission" date="2022-01" db="EMBL/GenBank/DDBJ databases">
        <title>Whole genome-based taxonomy of the Shewanellaceae.</title>
        <authorList>
            <person name="Martin-Rodriguez A.J."/>
        </authorList>
    </citation>
    <scope>NUCLEOTIDE SEQUENCE [LARGE SCALE GENOMIC DNA]</scope>
    <source>
        <strain evidence="1 2">DSM 17177</strain>
    </source>
</reference>
<keyword evidence="2" id="KW-1185">Reference proteome</keyword>
<accession>A0ABT0LL36</accession>
<evidence type="ECO:0000313" key="2">
    <source>
        <dbReference type="Proteomes" id="UP001203423"/>
    </source>
</evidence>
<protein>
    <submittedName>
        <fullName evidence="1">Uncharacterized protein</fullName>
    </submittedName>
</protein>
<gene>
    <name evidence="1" type="ORF">L2764_27060</name>
</gene>
<dbReference type="Proteomes" id="UP001203423">
    <property type="component" value="Unassembled WGS sequence"/>
</dbReference>
<comment type="caution">
    <text evidence="1">The sequence shown here is derived from an EMBL/GenBank/DDBJ whole genome shotgun (WGS) entry which is preliminary data.</text>
</comment>
<name>A0ABT0LL36_9GAMM</name>
<dbReference type="EMBL" id="JAKIKS010000293">
    <property type="protein sequence ID" value="MCL1128007.1"/>
    <property type="molecule type" value="Genomic_DNA"/>
</dbReference>